<protein>
    <recommendedName>
        <fullName evidence="5">CRISPR type III-B/RAMP module-associated protein Cmr5</fullName>
    </recommendedName>
</protein>
<evidence type="ECO:0000256" key="1">
    <source>
        <dbReference type="ARBA" id="ARBA00004496"/>
    </source>
</evidence>
<dbReference type="InterPro" id="IPR010160">
    <property type="entry name" value="CRISPR-assoc_prot_Cmr5"/>
</dbReference>
<evidence type="ECO:0000256" key="4">
    <source>
        <dbReference type="ARBA" id="ARBA00023118"/>
    </source>
</evidence>
<accession>A0A0C1UUQ6</accession>
<dbReference type="KEGG" id="mkc:kam1_1303"/>
<dbReference type="Proteomes" id="UP000315925">
    <property type="component" value="Chromosome"/>
</dbReference>
<dbReference type="RefSeq" id="WP_039720727.1">
    <property type="nucleotide sequence ID" value="NZ_CP037899.1"/>
</dbReference>
<name>A0A0C1UUQ6_9BACT</name>
<dbReference type="OrthoDB" id="196356at2"/>
<reference evidence="6 8" key="1">
    <citation type="submission" date="2014-08" db="EMBL/GenBank/DDBJ databases">
        <title>Methylacidiphilum kamchatkense strain Kam1 draft genome sequence.</title>
        <authorList>
            <person name="Birkeland N.-K."/>
            <person name="Erikstad H.A."/>
        </authorList>
    </citation>
    <scope>NUCLEOTIDE SEQUENCE [LARGE SCALE GENOMIC DNA]</scope>
    <source>
        <strain evidence="6 8">Kam1</strain>
    </source>
</reference>
<dbReference type="EMBL" id="JQNX01000001">
    <property type="protein sequence ID" value="KIE59473.1"/>
    <property type="molecule type" value="Genomic_DNA"/>
</dbReference>
<keyword evidence="8" id="KW-1185">Reference proteome</keyword>
<organism evidence="7 9">
    <name type="scientific">Methylacidiphilum kamchatkense Kam1</name>
    <dbReference type="NCBI Taxonomy" id="1202785"/>
    <lineage>
        <taxon>Bacteria</taxon>
        <taxon>Pseudomonadati</taxon>
        <taxon>Verrucomicrobiota</taxon>
        <taxon>Methylacidiphilae</taxon>
        <taxon>Methylacidiphilales</taxon>
        <taxon>Methylacidiphilaceae</taxon>
        <taxon>Methylacidiphilum (ex Ratnadevi et al. 2023)</taxon>
    </lineage>
</organism>
<dbReference type="AlphaFoldDB" id="A0A0C1UUQ6"/>
<dbReference type="EMBL" id="CP037899">
    <property type="protein sequence ID" value="QDQ42528.1"/>
    <property type="molecule type" value="Genomic_DNA"/>
</dbReference>
<evidence type="ECO:0000256" key="2">
    <source>
        <dbReference type="ARBA" id="ARBA00006161"/>
    </source>
</evidence>
<evidence type="ECO:0000256" key="3">
    <source>
        <dbReference type="ARBA" id="ARBA00022490"/>
    </source>
</evidence>
<dbReference type="Pfam" id="PF09701">
    <property type="entry name" value="Cas_Cmr5"/>
    <property type="match status" value="1"/>
</dbReference>
<dbReference type="GO" id="GO:0051607">
    <property type="term" value="P:defense response to virus"/>
    <property type="evidence" value="ECO:0007669"/>
    <property type="project" value="UniProtKB-KW"/>
</dbReference>
<keyword evidence="4" id="KW-0051">Antiviral defense</keyword>
<dbReference type="SUPFAM" id="SSF158568">
    <property type="entry name" value="AF1862-like"/>
    <property type="match status" value="1"/>
</dbReference>
<evidence type="ECO:0000313" key="8">
    <source>
        <dbReference type="Proteomes" id="UP000031594"/>
    </source>
</evidence>
<proteinExistence type="inferred from homology"/>
<dbReference type="Proteomes" id="UP000031594">
    <property type="component" value="Unassembled WGS sequence"/>
</dbReference>
<dbReference type="InterPro" id="IPR023101">
    <property type="entry name" value="AF1862-like_dom_sf"/>
</dbReference>
<dbReference type="NCBIfam" id="TIGR01881">
    <property type="entry name" value="cas_Cmr5"/>
    <property type="match status" value="1"/>
</dbReference>
<dbReference type="GO" id="GO:0005737">
    <property type="term" value="C:cytoplasm"/>
    <property type="evidence" value="ECO:0007669"/>
    <property type="project" value="UniProtKB-SubCell"/>
</dbReference>
<dbReference type="STRING" id="1202785.A946_02040"/>
<evidence type="ECO:0000313" key="9">
    <source>
        <dbReference type="Proteomes" id="UP000315925"/>
    </source>
</evidence>
<reference evidence="7" key="2">
    <citation type="journal article" date="2019" name="BMC Genomics">
        <title>Complete genome sequence analysis of the thermoacidophilic verrucomicrobial methanotroph 'Candidatus Methylacidiphilum kamchatkense' strain Kam1 and comparison with its closest relatives.</title>
        <authorList>
            <person name="Kruse T."/>
            <person name="Ratnadevi C.M."/>
            <person name="Erikstad H.A."/>
            <person name="Birkeland N.K."/>
        </authorList>
    </citation>
    <scope>NUCLEOTIDE SEQUENCE</scope>
    <source>
        <strain evidence="7">Kam1</strain>
    </source>
</reference>
<dbReference type="Gene3D" id="1.10.520.30">
    <property type="entry name" value="AF1862-like domain"/>
    <property type="match status" value="1"/>
</dbReference>
<comment type="similarity">
    <text evidence="2">Belongs to the CRISPR system Cmr5 family.</text>
</comment>
<evidence type="ECO:0000256" key="5">
    <source>
        <dbReference type="ARBA" id="ARBA00030001"/>
    </source>
</evidence>
<keyword evidence="3" id="KW-0963">Cytoplasm</keyword>
<comment type="subcellular location">
    <subcellularLocation>
        <location evidence="1">Cytoplasm</location>
    </subcellularLocation>
</comment>
<gene>
    <name evidence="6" type="ORF">A946_02040</name>
    <name evidence="7" type="ORF">kam1_1303</name>
</gene>
<sequence length="120" mass="13651">MNNSSNLDLFRATHALEKAKSLRKESVNRLPGLIIANGLLATLAFVSEEKDEREPLRNAMDAVAHYLLKRKIITAKDNNKSLAEQMLEDLTKSPSSKLQQATYETLKYLSYLKRFAKKKI</sequence>
<evidence type="ECO:0000313" key="6">
    <source>
        <dbReference type="EMBL" id="KIE59473.1"/>
    </source>
</evidence>
<evidence type="ECO:0000313" key="7">
    <source>
        <dbReference type="EMBL" id="QDQ42528.1"/>
    </source>
</evidence>
<reference evidence="9" key="3">
    <citation type="submission" date="2019-03" db="EMBL/GenBank/DDBJ databases">
        <title>Complete genome of Methylacidiphilum kamchatkense Kam1.</title>
        <authorList>
            <person name="Kruse T."/>
            <person name="Murarilal Ratnadevi C."/>
            <person name="Erikstad H.-A."/>
            <person name="Birkeland N.-K."/>
        </authorList>
    </citation>
    <scope>NUCLEOTIDE SEQUENCE [LARGE SCALE GENOMIC DNA]</scope>
    <source>
        <strain evidence="9">kam1</strain>
    </source>
</reference>